<dbReference type="PROSITE" id="PS50061">
    <property type="entry name" value="ETS_DOMAIN_3"/>
    <property type="match status" value="1"/>
</dbReference>
<evidence type="ECO:0000256" key="3">
    <source>
        <dbReference type="RuleBase" id="RU004019"/>
    </source>
</evidence>
<dbReference type="GO" id="GO:0000981">
    <property type="term" value="F:DNA-binding transcription factor activity, RNA polymerase II-specific"/>
    <property type="evidence" value="ECO:0007669"/>
    <property type="project" value="TreeGrafter"/>
</dbReference>
<evidence type="ECO:0000259" key="6">
    <source>
        <dbReference type="PROSITE" id="PS51433"/>
    </source>
</evidence>
<dbReference type="SUPFAM" id="SSF46785">
    <property type="entry name" value="Winged helix' DNA-binding domain"/>
    <property type="match status" value="1"/>
</dbReference>
<evidence type="ECO:0000313" key="8">
    <source>
        <dbReference type="Proteomes" id="UP000014500"/>
    </source>
</evidence>
<protein>
    <recommendedName>
        <fullName evidence="9">ETS domain-containing protein</fullName>
    </recommendedName>
</protein>
<dbReference type="OMA" id="RCEARMN"/>
<dbReference type="FunFam" id="1.10.10.10:FF:000516">
    <property type="entry name" value="ets DNA-binding protein pokkuri"/>
    <property type="match status" value="1"/>
</dbReference>
<dbReference type="EMBL" id="JH432130">
    <property type="status" value="NOT_ANNOTATED_CDS"/>
    <property type="molecule type" value="Genomic_DNA"/>
</dbReference>
<dbReference type="Pfam" id="PF00178">
    <property type="entry name" value="Ets"/>
    <property type="match status" value="1"/>
</dbReference>
<dbReference type="InterPro" id="IPR046328">
    <property type="entry name" value="ETS_fam"/>
</dbReference>
<evidence type="ECO:0000256" key="2">
    <source>
        <dbReference type="ARBA" id="ARBA00023125"/>
    </source>
</evidence>
<evidence type="ECO:0000259" key="5">
    <source>
        <dbReference type="PROSITE" id="PS50061"/>
    </source>
</evidence>
<dbReference type="SMART" id="SM00413">
    <property type="entry name" value="ETS"/>
    <property type="match status" value="1"/>
</dbReference>
<dbReference type="GO" id="GO:0043565">
    <property type="term" value="F:sequence-specific DNA binding"/>
    <property type="evidence" value="ECO:0007669"/>
    <property type="project" value="InterPro"/>
</dbReference>
<evidence type="ECO:0000256" key="1">
    <source>
        <dbReference type="ARBA" id="ARBA00005562"/>
    </source>
</evidence>
<dbReference type="InterPro" id="IPR003118">
    <property type="entry name" value="Pointed_dom"/>
</dbReference>
<proteinExistence type="inferred from homology"/>
<organism evidence="7 8">
    <name type="scientific">Strigamia maritima</name>
    <name type="common">European centipede</name>
    <name type="synonym">Geophilus maritimus</name>
    <dbReference type="NCBI Taxonomy" id="126957"/>
    <lineage>
        <taxon>Eukaryota</taxon>
        <taxon>Metazoa</taxon>
        <taxon>Ecdysozoa</taxon>
        <taxon>Arthropoda</taxon>
        <taxon>Myriapoda</taxon>
        <taxon>Chilopoda</taxon>
        <taxon>Pleurostigmophora</taxon>
        <taxon>Geophilomorpha</taxon>
        <taxon>Linotaeniidae</taxon>
        <taxon>Strigamia</taxon>
    </lineage>
</organism>
<dbReference type="Proteomes" id="UP000014500">
    <property type="component" value="Unassembled WGS sequence"/>
</dbReference>
<accession>T1JMI9</accession>
<reference evidence="8" key="1">
    <citation type="submission" date="2011-05" db="EMBL/GenBank/DDBJ databases">
        <authorList>
            <person name="Richards S.R."/>
            <person name="Qu J."/>
            <person name="Jiang H."/>
            <person name="Jhangiani S.N."/>
            <person name="Agravi P."/>
            <person name="Goodspeed R."/>
            <person name="Gross S."/>
            <person name="Mandapat C."/>
            <person name="Jackson L."/>
            <person name="Mathew T."/>
            <person name="Pu L."/>
            <person name="Thornton R."/>
            <person name="Saada N."/>
            <person name="Wilczek-Boney K.B."/>
            <person name="Lee S."/>
            <person name="Kovar C."/>
            <person name="Wu Y."/>
            <person name="Scherer S.E."/>
            <person name="Worley K.C."/>
            <person name="Muzny D.M."/>
            <person name="Gibbs R."/>
        </authorList>
    </citation>
    <scope>NUCLEOTIDE SEQUENCE</scope>
    <source>
        <strain evidence="8">Brora</strain>
    </source>
</reference>
<feature type="compositionally biased region" description="Basic residues" evidence="4">
    <location>
        <begin position="115"/>
        <end position="125"/>
    </location>
</feature>
<comment type="subcellular location">
    <subcellularLocation>
        <location evidence="3">Nucleus</location>
    </subcellularLocation>
</comment>
<dbReference type="PhylomeDB" id="T1JMI9"/>
<dbReference type="GO" id="GO:0005634">
    <property type="term" value="C:nucleus"/>
    <property type="evidence" value="ECO:0007669"/>
    <property type="project" value="UniProtKB-SubCell"/>
</dbReference>
<dbReference type="PANTHER" id="PTHR11849:SF201">
    <property type="entry name" value="ETS DNA-BINDING PROTEIN POKKURI"/>
    <property type="match status" value="1"/>
</dbReference>
<evidence type="ECO:0000256" key="4">
    <source>
        <dbReference type="SAM" id="MobiDB-lite"/>
    </source>
</evidence>
<dbReference type="eggNOG" id="KOG3804">
    <property type="taxonomic scope" value="Eukaryota"/>
</dbReference>
<dbReference type="HOGENOM" id="CLU_037998_0_0_1"/>
<feature type="compositionally biased region" description="Polar residues" evidence="4">
    <location>
        <begin position="85"/>
        <end position="111"/>
    </location>
</feature>
<dbReference type="InterPro" id="IPR000418">
    <property type="entry name" value="Ets_dom"/>
</dbReference>
<name>T1JMI9_STRMM</name>
<dbReference type="InterPro" id="IPR036388">
    <property type="entry name" value="WH-like_DNA-bd_sf"/>
</dbReference>
<dbReference type="PANTHER" id="PTHR11849">
    <property type="entry name" value="ETS"/>
    <property type="match status" value="1"/>
</dbReference>
<keyword evidence="2 3" id="KW-0238">DNA-binding</keyword>
<feature type="region of interest" description="Disordered" evidence="4">
    <location>
        <begin position="84"/>
        <end position="148"/>
    </location>
</feature>
<dbReference type="PRINTS" id="PR00454">
    <property type="entry name" value="ETSDOMAIN"/>
</dbReference>
<keyword evidence="8" id="KW-1185">Reference proteome</keyword>
<dbReference type="Gene3D" id="1.10.10.10">
    <property type="entry name" value="Winged helix-like DNA-binding domain superfamily/Winged helix DNA-binding domain"/>
    <property type="match status" value="1"/>
</dbReference>
<dbReference type="STRING" id="126957.T1JMI9"/>
<sequence>KALCLLLRSDFTERSPRAGDILYNVIQILLREASDNHPAYNGIRMYGYENGAGPDINLPEGMTSSWPVINADFHNLGHVIHQPRVQVSPSTSGVESTITLSPAPSTDSHSGGSPRLHRTSHNNKQKTHEQNGSVSDYEDSGTDSPVPSMVLDPVHAEAKKPIPMATESTPTPTIGEPITNGRLLWDFLHQLLNDPAQRYSSCIRWFNHESGIFKITDPNGLARLWGLQKNHLNMNFDKMSRALRYYYRVNILRKVQGERHCYQFLRQPTELKNCKQRALLNKLRMNDKPLDMTIHSNGLGGIKTEEQ</sequence>
<dbReference type="InterPro" id="IPR036390">
    <property type="entry name" value="WH_DNA-bd_sf"/>
</dbReference>
<dbReference type="EnsemblMetazoa" id="SMAR015069-RA">
    <property type="protein sequence ID" value="SMAR015069-PA"/>
    <property type="gene ID" value="SMAR015069"/>
</dbReference>
<feature type="domain" description="ETS" evidence="5">
    <location>
        <begin position="182"/>
        <end position="265"/>
    </location>
</feature>
<dbReference type="GO" id="GO:0030154">
    <property type="term" value="P:cell differentiation"/>
    <property type="evidence" value="ECO:0007669"/>
    <property type="project" value="TreeGrafter"/>
</dbReference>
<keyword evidence="3" id="KW-0539">Nucleus</keyword>
<dbReference type="PROSITE" id="PS51433">
    <property type="entry name" value="PNT"/>
    <property type="match status" value="1"/>
</dbReference>
<reference evidence="7" key="2">
    <citation type="submission" date="2015-02" db="UniProtKB">
        <authorList>
            <consortium name="EnsemblMetazoa"/>
        </authorList>
    </citation>
    <scope>IDENTIFICATION</scope>
</reference>
<evidence type="ECO:0000313" key="7">
    <source>
        <dbReference type="EnsemblMetazoa" id="SMAR015069-PA"/>
    </source>
</evidence>
<dbReference type="AlphaFoldDB" id="T1JMI9"/>
<feature type="domain" description="PNT" evidence="6">
    <location>
        <begin position="1"/>
        <end position="33"/>
    </location>
</feature>
<comment type="similarity">
    <text evidence="1 3">Belongs to the ETS family.</text>
</comment>
<evidence type="ECO:0008006" key="9">
    <source>
        <dbReference type="Google" id="ProtNLM"/>
    </source>
</evidence>